<dbReference type="FunFam" id="1.10.630.10:FF:000011">
    <property type="entry name" value="Cytochrome P450 83B1"/>
    <property type="match status" value="1"/>
</dbReference>
<dbReference type="InterPro" id="IPR001128">
    <property type="entry name" value="Cyt_P450"/>
</dbReference>
<organism evidence="13 14">
    <name type="scientific">Flemingia macrophylla</name>
    <dbReference type="NCBI Taxonomy" id="520843"/>
    <lineage>
        <taxon>Eukaryota</taxon>
        <taxon>Viridiplantae</taxon>
        <taxon>Streptophyta</taxon>
        <taxon>Embryophyta</taxon>
        <taxon>Tracheophyta</taxon>
        <taxon>Spermatophyta</taxon>
        <taxon>Magnoliopsida</taxon>
        <taxon>eudicotyledons</taxon>
        <taxon>Gunneridae</taxon>
        <taxon>Pentapetalae</taxon>
        <taxon>rosids</taxon>
        <taxon>fabids</taxon>
        <taxon>Fabales</taxon>
        <taxon>Fabaceae</taxon>
        <taxon>Papilionoideae</taxon>
        <taxon>50 kb inversion clade</taxon>
        <taxon>NPAAA clade</taxon>
        <taxon>indigoferoid/millettioid clade</taxon>
        <taxon>Phaseoleae</taxon>
        <taxon>Flemingia</taxon>
    </lineage>
</organism>
<protein>
    <recommendedName>
        <fullName evidence="15">Cytochrome P450</fullName>
    </recommendedName>
</protein>
<dbReference type="PANTHER" id="PTHR47943">
    <property type="entry name" value="CYTOCHROME P450 93A3-LIKE"/>
    <property type="match status" value="1"/>
</dbReference>
<evidence type="ECO:0000313" key="13">
    <source>
        <dbReference type="EMBL" id="KAL2321216.1"/>
    </source>
</evidence>
<keyword evidence="8 11" id="KW-0503">Monooxygenase</keyword>
<evidence type="ECO:0000313" key="14">
    <source>
        <dbReference type="Proteomes" id="UP001603857"/>
    </source>
</evidence>
<dbReference type="PRINTS" id="PR00385">
    <property type="entry name" value="P450"/>
</dbReference>
<evidence type="ECO:0000256" key="2">
    <source>
        <dbReference type="ARBA" id="ARBA00004370"/>
    </source>
</evidence>
<keyword evidence="5 10" id="KW-0479">Metal-binding</keyword>
<dbReference type="InterPro" id="IPR036396">
    <property type="entry name" value="Cyt_P450_sf"/>
</dbReference>
<keyword evidence="9 12" id="KW-0472">Membrane</keyword>
<dbReference type="GO" id="GO:0046872">
    <property type="term" value="F:metal ion binding"/>
    <property type="evidence" value="ECO:0007669"/>
    <property type="project" value="UniProtKB-KW"/>
</dbReference>
<evidence type="ECO:0000256" key="1">
    <source>
        <dbReference type="ARBA" id="ARBA00001971"/>
    </source>
</evidence>
<evidence type="ECO:0000256" key="4">
    <source>
        <dbReference type="ARBA" id="ARBA00022617"/>
    </source>
</evidence>
<comment type="caution">
    <text evidence="13">The sequence shown here is derived from an EMBL/GenBank/DDBJ whole genome shotgun (WGS) entry which is preliminary data.</text>
</comment>
<keyword evidence="12" id="KW-1133">Transmembrane helix</keyword>
<dbReference type="GO" id="GO:0004497">
    <property type="term" value="F:monooxygenase activity"/>
    <property type="evidence" value="ECO:0007669"/>
    <property type="project" value="UniProtKB-KW"/>
</dbReference>
<keyword evidence="12" id="KW-0812">Transmembrane</keyword>
<keyword evidence="14" id="KW-1185">Reference proteome</keyword>
<dbReference type="GO" id="GO:0016020">
    <property type="term" value="C:membrane"/>
    <property type="evidence" value="ECO:0007669"/>
    <property type="project" value="UniProtKB-SubCell"/>
</dbReference>
<dbReference type="InterPro" id="IPR002401">
    <property type="entry name" value="Cyt_P450_E_grp-I"/>
</dbReference>
<keyword evidence="4 10" id="KW-0349">Heme</keyword>
<dbReference type="PROSITE" id="PS00086">
    <property type="entry name" value="CYTOCHROME_P450"/>
    <property type="match status" value="1"/>
</dbReference>
<keyword evidence="7 10" id="KW-0408">Iron</keyword>
<name>A0ABD1LCM0_9FABA</name>
<dbReference type="EMBL" id="JBGMDY010000010">
    <property type="protein sequence ID" value="KAL2321216.1"/>
    <property type="molecule type" value="Genomic_DNA"/>
</dbReference>
<comment type="subcellular location">
    <subcellularLocation>
        <location evidence="2">Membrane</location>
    </subcellularLocation>
</comment>
<dbReference type="PRINTS" id="PR00463">
    <property type="entry name" value="EP450I"/>
</dbReference>
<dbReference type="Proteomes" id="UP001603857">
    <property type="component" value="Unassembled WGS sequence"/>
</dbReference>
<evidence type="ECO:0000256" key="6">
    <source>
        <dbReference type="ARBA" id="ARBA00023002"/>
    </source>
</evidence>
<evidence type="ECO:0000256" key="9">
    <source>
        <dbReference type="ARBA" id="ARBA00023136"/>
    </source>
</evidence>
<evidence type="ECO:0000256" key="5">
    <source>
        <dbReference type="ARBA" id="ARBA00022723"/>
    </source>
</evidence>
<reference evidence="13 14" key="1">
    <citation type="submission" date="2024-08" db="EMBL/GenBank/DDBJ databases">
        <title>Insights into the chromosomal genome structure of Flemingia macrophylla.</title>
        <authorList>
            <person name="Ding Y."/>
            <person name="Zhao Y."/>
            <person name="Bi W."/>
            <person name="Wu M."/>
            <person name="Zhao G."/>
            <person name="Gong Y."/>
            <person name="Li W."/>
            <person name="Zhang P."/>
        </authorList>
    </citation>
    <scope>NUCLEOTIDE SEQUENCE [LARGE SCALE GENOMIC DNA]</scope>
    <source>
        <strain evidence="13">DYQJB</strain>
        <tissue evidence="13">Leaf</tissue>
    </source>
</reference>
<dbReference type="CDD" id="cd11072">
    <property type="entry name" value="CYP71-like"/>
    <property type="match status" value="1"/>
</dbReference>
<accession>A0ABD1LCM0</accession>
<evidence type="ECO:0008006" key="15">
    <source>
        <dbReference type="Google" id="ProtNLM"/>
    </source>
</evidence>
<evidence type="ECO:0000256" key="7">
    <source>
        <dbReference type="ARBA" id="ARBA00023004"/>
    </source>
</evidence>
<gene>
    <name evidence="13" type="ORF">Fmac_030185</name>
</gene>
<feature type="binding site" description="axial binding residue" evidence="10">
    <location>
        <position position="449"/>
    </location>
    <ligand>
        <name>heme</name>
        <dbReference type="ChEBI" id="CHEBI:30413"/>
    </ligand>
    <ligandPart>
        <name>Fe</name>
        <dbReference type="ChEBI" id="CHEBI:18248"/>
    </ligandPart>
</feature>
<dbReference type="AlphaFoldDB" id="A0ABD1LCM0"/>
<evidence type="ECO:0000256" key="3">
    <source>
        <dbReference type="ARBA" id="ARBA00010617"/>
    </source>
</evidence>
<proteinExistence type="inferred from homology"/>
<keyword evidence="6 11" id="KW-0560">Oxidoreductase</keyword>
<comment type="cofactor">
    <cofactor evidence="1 10">
        <name>heme</name>
        <dbReference type="ChEBI" id="CHEBI:30413"/>
    </cofactor>
</comment>
<comment type="similarity">
    <text evidence="3 11">Belongs to the cytochrome P450 family.</text>
</comment>
<evidence type="ECO:0000256" key="12">
    <source>
        <dbReference type="SAM" id="Phobius"/>
    </source>
</evidence>
<feature type="transmembrane region" description="Helical" evidence="12">
    <location>
        <begin position="6"/>
        <end position="25"/>
    </location>
</feature>
<evidence type="ECO:0000256" key="10">
    <source>
        <dbReference type="PIRSR" id="PIRSR602401-1"/>
    </source>
</evidence>
<sequence>MLPQTLAIPTTLLVIFIFILSAVVLQSKQGQGNGKRPPGPKTRPIIGNLHMLGKLPHRTLQSLAKKYGPMMSLKLGQVPTIVISSPETAELFLKTHDIAFASRPKSISANYIAYGGKGLVFSEYGTYWRNMRKLCTLQLLAASKVEMFSPLRSEYLGEFIKFLQKAESSREVVDLTDMVGDLIENITFKMILGRSKDDRFDAKNLVREVLILAGTFNVADYVPWLGVFDLQGLVRRLKKVSKEFDEVMELIIKEHEQSSDDNEENGQRQKDFLDIFLALTNQPLDPQDKQGHVIDRTNIKAIVTSMIIAATDTSATTAEWAMSELLRHPRVMKKLQDELESVVGMNRKVEESDMENLPYLDLVVKETLRLYPVAPLLVPRECREDVTVDGYSIKSKSRIIVNAWAIGRDPKVWSDNAEEFYPERFVNNDIDIRGHDFQLIPFGSGRRGCPGIYLGLTTVKIVVAQLVHCFNWELPLGMSPEDLDMTEKFGLTMPRSKHLLVVPTYRLAGEVGMGNSLG</sequence>
<dbReference type="Pfam" id="PF00067">
    <property type="entry name" value="p450"/>
    <property type="match status" value="1"/>
</dbReference>
<dbReference type="PANTHER" id="PTHR47943:SF9">
    <property type="entry name" value="CYTOCHROME P450"/>
    <property type="match status" value="1"/>
</dbReference>
<evidence type="ECO:0000256" key="8">
    <source>
        <dbReference type="ARBA" id="ARBA00023033"/>
    </source>
</evidence>
<dbReference type="Gene3D" id="1.10.630.10">
    <property type="entry name" value="Cytochrome P450"/>
    <property type="match status" value="1"/>
</dbReference>
<evidence type="ECO:0000256" key="11">
    <source>
        <dbReference type="RuleBase" id="RU000461"/>
    </source>
</evidence>
<dbReference type="SUPFAM" id="SSF48264">
    <property type="entry name" value="Cytochrome P450"/>
    <property type="match status" value="1"/>
</dbReference>
<dbReference type="InterPro" id="IPR017972">
    <property type="entry name" value="Cyt_P450_CS"/>
</dbReference>